<dbReference type="PROSITE" id="PS51340">
    <property type="entry name" value="MOSC"/>
    <property type="match status" value="1"/>
</dbReference>
<dbReference type="EMBL" id="RAQK01000001">
    <property type="protein sequence ID" value="RKE96462.1"/>
    <property type="molecule type" value="Genomic_DNA"/>
</dbReference>
<dbReference type="GO" id="GO:0003824">
    <property type="term" value="F:catalytic activity"/>
    <property type="evidence" value="ECO:0007669"/>
    <property type="project" value="InterPro"/>
</dbReference>
<proteinExistence type="predicted"/>
<dbReference type="AlphaFoldDB" id="A0A420DQF8"/>
<gene>
    <name evidence="2" type="ORF">C8N30_1022</name>
</gene>
<dbReference type="InterPro" id="IPR005302">
    <property type="entry name" value="MoCF_Sase_C"/>
</dbReference>
<name>A0A420DQF8_9RHOB</name>
<accession>A0A420DQF8</accession>
<dbReference type="SUPFAM" id="SSF50800">
    <property type="entry name" value="PK beta-barrel domain-like"/>
    <property type="match status" value="1"/>
</dbReference>
<evidence type="ECO:0000259" key="1">
    <source>
        <dbReference type="PROSITE" id="PS51340"/>
    </source>
</evidence>
<dbReference type="GO" id="GO:0030151">
    <property type="term" value="F:molybdenum ion binding"/>
    <property type="evidence" value="ECO:0007669"/>
    <property type="project" value="InterPro"/>
</dbReference>
<protein>
    <recommendedName>
        <fullName evidence="1">MOSC domain-containing protein</fullName>
    </recommendedName>
</protein>
<dbReference type="Proteomes" id="UP000284407">
    <property type="component" value="Unassembled WGS sequence"/>
</dbReference>
<dbReference type="OrthoDB" id="581532at2"/>
<organism evidence="2 3">
    <name type="scientific">Sulfitobacter guttiformis</name>
    <dbReference type="NCBI Taxonomy" id="74349"/>
    <lineage>
        <taxon>Bacteria</taxon>
        <taxon>Pseudomonadati</taxon>
        <taxon>Pseudomonadota</taxon>
        <taxon>Alphaproteobacteria</taxon>
        <taxon>Rhodobacterales</taxon>
        <taxon>Roseobacteraceae</taxon>
        <taxon>Sulfitobacter</taxon>
    </lineage>
</organism>
<dbReference type="InterPro" id="IPR011037">
    <property type="entry name" value="Pyrv_Knase-like_insert_dom_sf"/>
</dbReference>
<dbReference type="STRING" id="1443111.Z949_3022"/>
<keyword evidence="3" id="KW-1185">Reference proteome</keyword>
<reference evidence="2 3" key="1">
    <citation type="submission" date="2018-09" db="EMBL/GenBank/DDBJ databases">
        <title>Genomic Encyclopedia of Archaeal and Bacterial Type Strains, Phase II (KMG-II): from individual species to whole genera.</title>
        <authorList>
            <person name="Goeker M."/>
        </authorList>
    </citation>
    <scope>NUCLEOTIDE SEQUENCE [LARGE SCALE GENOMIC DNA]</scope>
    <source>
        <strain evidence="2 3">DSM 11458</strain>
    </source>
</reference>
<dbReference type="Pfam" id="PF03476">
    <property type="entry name" value="MOSC_N"/>
    <property type="match status" value="1"/>
</dbReference>
<evidence type="ECO:0000313" key="3">
    <source>
        <dbReference type="Proteomes" id="UP000284407"/>
    </source>
</evidence>
<feature type="domain" description="MOSC" evidence="1">
    <location>
        <begin position="110"/>
        <end position="251"/>
    </location>
</feature>
<sequence length="251" mass="27895">MIEVAALWRHPIKSHGREALERVTLLAGKTMPWDRFWAVTHSATKFDPRTARWMPCGNFMLGARVPALAAIWASLDEESRSITLRHQALDDLQFCPDDPVGIAEFLAWIAPLCPEGRNRPHSIVSAEGRGMTDSAFPSISIMSMASHSAVADALGVDLKTARWRGNIWLAGLPAWEEHNWMDRDIRIGKAILRVRERIKRCTVTNTNPTTGLRDTDTLATLKSVFGHQDFGVYAEVIETGEISLGAKAELV</sequence>
<comment type="caution">
    <text evidence="2">The sequence shown here is derived from an EMBL/GenBank/DDBJ whole genome shotgun (WGS) entry which is preliminary data.</text>
</comment>
<evidence type="ECO:0000313" key="2">
    <source>
        <dbReference type="EMBL" id="RKE96462.1"/>
    </source>
</evidence>
<dbReference type="RefSeq" id="WP_025063403.1">
    <property type="nucleotide sequence ID" value="NZ_RAQK01000001.1"/>
</dbReference>
<dbReference type="Pfam" id="PF03473">
    <property type="entry name" value="MOSC"/>
    <property type="match status" value="1"/>
</dbReference>
<dbReference type="Gene3D" id="2.40.33.20">
    <property type="entry name" value="PK beta-barrel domain-like"/>
    <property type="match status" value="1"/>
</dbReference>
<dbReference type="InterPro" id="IPR005303">
    <property type="entry name" value="MOCOS_middle"/>
</dbReference>
<dbReference type="GO" id="GO:0030170">
    <property type="term" value="F:pyridoxal phosphate binding"/>
    <property type="evidence" value="ECO:0007669"/>
    <property type="project" value="InterPro"/>
</dbReference>